<keyword evidence="1" id="KW-0732">Signal</keyword>
<evidence type="ECO:0000313" key="2">
    <source>
        <dbReference type="EMBL" id="PZQ96735.1"/>
    </source>
</evidence>
<gene>
    <name evidence="2" type="ORF">DI533_14195</name>
</gene>
<name>A0A2W5SBX8_CERSP</name>
<comment type="caution">
    <text evidence="2">The sequence shown here is derived from an EMBL/GenBank/DDBJ whole genome shotgun (WGS) entry which is preliminary data.</text>
</comment>
<dbReference type="Proteomes" id="UP000248975">
    <property type="component" value="Unassembled WGS sequence"/>
</dbReference>
<reference evidence="2 3" key="1">
    <citation type="submission" date="2017-08" db="EMBL/GenBank/DDBJ databases">
        <title>Infants hospitalized years apart are colonized by the same room-sourced microbial strains.</title>
        <authorList>
            <person name="Brooks B."/>
            <person name="Olm M.R."/>
            <person name="Firek B.A."/>
            <person name="Baker R."/>
            <person name="Thomas B.C."/>
            <person name="Morowitz M.J."/>
            <person name="Banfield J.F."/>
        </authorList>
    </citation>
    <scope>NUCLEOTIDE SEQUENCE [LARGE SCALE GENOMIC DNA]</scope>
    <source>
        <strain evidence="2">S2_003_000_R2_11</strain>
    </source>
</reference>
<feature type="signal peptide" evidence="1">
    <location>
        <begin position="1"/>
        <end position="23"/>
    </location>
</feature>
<feature type="chain" id="PRO_5016182157" evidence="1">
    <location>
        <begin position="24"/>
        <end position="403"/>
    </location>
</feature>
<evidence type="ECO:0000313" key="3">
    <source>
        <dbReference type="Proteomes" id="UP000248975"/>
    </source>
</evidence>
<sequence length="403" mass="43945">MTMRIWAIAACKLMLALPVAANAQSAISAEIAEKGLGPVEARLAALPDPTDADRFALGGVRFLGAVEQALQLRWKVGLLPTLTGMPLFRLPLAENPDAVPFQPAMIAELFRGVDSRMTEVVPPLSAIPATSDFALEIALGDLWFDINADGKREPGETAIDVFGPILLGWRWEERDPAAPLPTIRFDVADAAWLSAYAHMLSGFSSALLAYDPTAAITEVRDARFAISIMRGPPQGELMLETYDEWIDVLAVVLQALDQPPDRESAAKARTEFLAMVADNREFWRRLDVEGDNDREWLPNDRQQSVMGVELPPGTGAVWLDVLSDAEALLNGKLLAPYVWLGDNAGVNVSRLFTDPRPIDVAAWIQGAGALPYLEKGRVVSPANWQRFTAMVSGDALFFAVMLN</sequence>
<dbReference type="EMBL" id="QFQS01000003">
    <property type="protein sequence ID" value="PZQ96735.1"/>
    <property type="molecule type" value="Genomic_DNA"/>
</dbReference>
<dbReference type="AlphaFoldDB" id="A0A2W5SBX8"/>
<protein>
    <submittedName>
        <fullName evidence="2">Uncharacterized protein</fullName>
    </submittedName>
</protein>
<proteinExistence type="predicted"/>
<evidence type="ECO:0000256" key="1">
    <source>
        <dbReference type="SAM" id="SignalP"/>
    </source>
</evidence>
<organism evidence="2 3">
    <name type="scientific">Cereibacter sphaeroides</name>
    <name type="common">Rhodobacter sphaeroides</name>
    <dbReference type="NCBI Taxonomy" id="1063"/>
    <lineage>
        <taxon>Bacteria</taxon>
        <taxon>Pseudomonadati</taxon>
        <taxon>Pseudomonadota</taxon>
        <taxon>Alphaproteobacteria</taxon>
        <taxon>Rhodobacterales</taxon>
        <taxon>Paracoccaceae</taxon>
        <taxon>Cereibacter</taxon>
    </lineage>
</organism>
<accession>A0A2W5SBX8</accession>